<dbReference type="Gene3D" id="3.30.2090.10">
    <property type="entry name" value="Multidrug efflux transporter AcrB TolC docking domain, DN and DC subdomains"/>
    <property type="match status" value="2"/>
</dbReference>
<dbReference type="Gene3D" id="3.30.70.1430">
    <property type="entry name" value="Multidrug efflux transporter AcrB pore domain"/>
    <property type="match status" value="2"/>
</dbReference>
<feature type="transmembrane region" description="Helical" evidence="2">
    <location>
        <begin position="1058"/>
        <end position="1077"/>
    </location>
</feature>
<dbReference type="GO" id="GO:0042910">
    <property type="term" value="F:xenobiotic transmembrane transporter activity"/>
    <property type="evidence" value="ECO:0007669"/>
    <property type="project" value="TreeGrafter"/>
</dbReference>
<feature type="region of interest" description="Disordered" evidence="1">
    <location>
        <begin position="1119"/>
        <end position="1152"/>
    </location>
</feature>
<dbReference type="GO" id="GO:0005886">
    <property type="term" value="C:plasma membrane"/>
    <property type="evidence" value="ECO:0007669"/>
    <property type="project" value="TreeGrafter"/>
</dbReference>
<accession>A0A225DPF9</accession>
<dbReference type="PRINTS" id="PR00702">
    <property type="entry name" value="ACRIFLAVINRP"/>
</dbReference>
<keyword evidence="2" id="KW-1133">Transmembrane helix</keyword>
<dbReference type="EMBL" id="NIDE01000004">
    <property type="protein sequence ID" value="OWK43360.1"/>
    <property type="molecule type" value="Genomic_DNA"/>
</dbReference>
<dbReference type="SUPFAM" id="SSF82866">
    <property type="entry name" value="Multidrug efflux transporter AcrB transmembrane domain"/>
    <property type="match status" value="2"/>
</dbReference>
<evidence type="ECO:0000313" key="4">
    <source>
        <dbReference type="Proteomes" id="UP000214646"/>
    </source>
</evidence>
<feature type="transmembrane region" description="Helical" evidence="2">
    <location>
        <begin position="442"/>
        <end position="463"/>
    </location>
</feature>
<dbReference type="Proteomes" id="UP000214646">
    <property type="component" value="Unassembled WGS sequence"/>
</dbReference>
<dbReference type="OrthoDB" id="9757876at2"/>
<dbReference type="SUPFAM" id="SSF82693">
    <property type="entry name" value="Multidrug efflux transporter AcrB pore domain, PN1, PN2, PC1 and PC2 subdomains"/>
    <property type="match status" value="2"/>
</dbReference>
<evidence type="ECO:0000313" key="3">
    <source>
        <dbReference type="EMBL" id="OWK43360.1"/>
    </source>
</evidence>
<dbReference type="PANTHER" id="PTHR32063:SF8">
    <property type="entry name" value="CATION EFFLUX PROTEIN"/>
    <property type="match status" value="1"/>
</dbReference>
<keyword evidence="4" id="KW-1185">Reference proteome</keyword>
<dbReference type="Pfam" id="PF00873">
    <property type="entry name" value="ACR_tran"/>
    <property type="match status" value="2"/>
</dbReference>
<feature type="transmembrane region" description="Helical" evidence="2">
    <location>
        <begin position="1089"/>
        <end position="1112"/>
    </location>
</feature>
<dbReference type="SUPFAM" id="SSF82714">
    <property type="entry name" value="Multidrug efflux transporter AcrB TolC docking domain, DN and DC subdomains"/>
    <property type="match status" value="2"/>
</dbReference>
<comment type="caution">
    <text evidence="3">The sequence shown here is derived from an EMBL/GenBank/DDBJ whole genome shotgun (WGS) entry which is preliminary data.</text>
</comment>
<organism evidence="3 4">
    <name type="scientific">Fimbriiglobus ruber</name>
    <dbReference type="NCBI Taxonomy" id="1908690"/>
    <lineage>
        <taxon>Bacteria</taxon>
        <taxon>Pseudomonadati</taxon>
        <taxon>Planctomycetota</taxon>
        <taxon>Planctomycetia</taxon>
        <taxon>Gemmatales</taxon>
        <taxon>Gemmataceae</taxon>
        <taxon>Fimbriiglobus</taxon>
    </lineage>
</organism>
<dbReference type="AlphaFoldDB" id="A0A225DPF9"/>
<dbReference type="PANTHER" id="PTHR32063">
    <property type="match status" value="1"/>
</dbReference>
<dbReference type="InterPro" id="IPR027463">
    <property type="entry name" value="AcrB_DN_DC_subdom"/>
</dbReference>
<reference evidence="4" key="1">
    <citation type="submission" date="2017-06" db="EMBL/GenBank/DDBJ databases">
        <title>Genome analysis of Fimbriiglobus ruber SP5, the first member of the order Planctomycetales with confirmed chitinolytic capability.</title>
        <authorList>
            <person name="Ravin N.V."/>
            <person name="Rakitin A.L."/>
            <person name="Ivanova A.A."/>
            <person name="Beletsky A.V."/>
            <person name="Kulichevskaya I.S."/>
            <person name="Mardanov A.V."/>
            <person name="Dedysh S.N."/>
        </authorList>
    </citation>
    <scope>NUCLEOTIDE SEQUENCE [LARGE SCALE GENOMIC DNA]</scope>
    <source>
        <strain evidence="4">SP5</strain>
    </source>
</reference>
<gene>
    <name evidence="3" type="ORF">FRUB_02959</name>
</gene>
<name>A0A225DPF9_9BACT</name>
<sequence length="1152" mass="125674">MNGLIRFSLANPRAVTVLMLTIVFAGVAVVGIPFGIYDGLIPRDILPVYRSPAVQVLTFYNGMPASSVEADITSRMERWVGQAAGTRRQESRSIIGASIIRNYYSDDTDPSAALTQVNSLATAAIPNLPPGTLPPVILPFDPTSATPVCLVALNSRTQDESTLYDTGRYQVRNMIMASPGSNAPVVYGGRLRTVLAFLDREKMQARNLSPVDVMNALDHYNIFLPAGDAKLGWTDYALDSNSMYELVDRMGDIPVKSDPSGKMIFLRDVAIPKDSSLVQTNIVRVDGRRQVYIPVYRQQGASTLTVVGNLRKGLPDMTARLTTPDVNLKLVMDQSVYVSNAIESLTEEGILGAFLCSMVILLFLGEWRMTMIAVMTIPVAVLGALACLFGIGQSVNVMTLAGLALAIGPLVDSAIICLENTHRHLGLGAKPREAAFLGASEVAMPELIASLCTLLVLLPLAMMPGLGAFLFRPMFFAVAFAMTIAYILSRTFVPARCAAWLSSHAHPPVESHTYDWEHRSPHEPRKWWITRAFEKWEGLIEIGIAAYTRALAVAMRFRGWVIGGAFATLALVVVVFGLNLRREFFPEVDAGAFEVYVRTTSGTRIEVTEAYVEAVEAYIKKKLGSDLEIVISEIGLTADWSAAFTQNAGPMDAVLKVQLIPERSRSAQECVAMLRKGFAEDNEFEQILQEVYTRRMTSSTKQDEKLTPDTPPFTRANLEFAFDAGGMIRSAMNEGRSTPINVRITTKNLPKARRVADGILSEVRQIDGVVDARIIQRLDYPEYVIDVDQSKAAALGLTQTDVMRNIVAAFNSSVQFNKHNFWIDPKSHNQYYVGVQYPEGDIKSLETLLNIPITGGDQRRSIPLRNMVTIRKAAVPSEVVHTNLQPTIDLTMGVQGRDLGHVAADVAVVVAKYGKVRPDGGWAPFDPDSKDQKPMEGSKLTMTGEYQKMQDTFQFQALGMIGAIVLIYFLMVALFKSYLTPLVVLSAVPVGVTGVILMLFATGTALNVQSLLGVIFMVGIVVSNTVLLTDFAENLRKADRIPPTEAIRRAAAIRVRPVVMTALATFFALIPMSLGLARGSEANVPLGRAVLGGLLAGLATTLFVVPCVYSLIVPNKFEEEEEPLPGEPGHDPKPATHHATPEELASADTHPA</sequence>
<feature type="transmembrane region" description="Helical" evidence="2">
    <location>
        <begin position="1011"/>
        <end position="1032"/>
    </location>
</feature>
<protein>
    <submittedName>
        <fullName evidence="3">Cobalt-zinc-cadmium resistance protein CzcA / Cation efflux system protein CusA</fullName>
    </submittedName>
</protein>
<evidence type="ECO:0000256" key="2">
    <source>
        <dbReference type="SAM" id="Phobius"/>
    </source>
</evidence>
<dbReference type="RefSeq" id="WP_088254211.1">
    <property type="nucleotide sequence ID" value="NZ_NIDE01000004.1"/>
</dbReference>
<feature type="transmembrane region" description="Helical" evidence="2">
    <location>
        <begin position="469"/>
        <end position="488"/>
    </location>
</feature>
<feature type="transmembrane region" description="Helical" evidence="2">
    <location>
        <begin position="559"/>
        <end position="578"/>
    </location>
</feature>
<keyword evidence="2" id="KW-0812">Transmembrane</keyword>
<feature type="transmembrane region" description="Helical" evidence="2">
    <location>
        <begin position="955"/>
        <end position="975"/>
    </location>
</feature>
<feature type="transmembrane region" description="Helical" evidence="2">
    <location>
        <begin position="982"/>
        <end position="1005"/>
    </location>
</feature>
<feature type="transmembrane region" description="Helical" evidence="2">
    <location>
        <begin position="372"/>
        <end position="391"/>
    </location>
</feature>
<evidence type="ECO:0000256" key="1">
    <source>
        <dbReference type="SAM" id="MobiDB-lite"/>
    </source>
</evidence>
<proteinExistence type="predicted"/>
<keyword evidence="2" id="KW-0472">Membrane</keyword>
<feature type="transmembrane region" description="Helical" evidence="2">
    <location>
        <begin position="14"/>
        <end position="37"/>
    </location>
</feature>
<dbReference type="Gene3D" id="3.30.70.1440">
    <property type="entry name" value="Multidrug efflux transporter AcrB pore domain"/>
    <property type="match status" value="1"/>
</dbReference>
<dbReference type="InterPro" id="IPR001036">
    <property type="entry name" value="Acrflvin-R"/>
</dbReference>
<dbReference type="Gene3D" id="1.20.1640.10">
    <property type="entry name" value="Multidrug efflux transporter AcrB transmembrane domain"/>
    <property type="match status" value="2"/>
</dbReference>
<dbReference type="Gene3D" id="3.30.70.1320">
    <property type="entry name" value="Multidrug efflux transporter AcrB pore domain like"/>
    <property type="match status" value="1"/>
</dbReference>